<gene>
    <name evidence="2" type="ORF">ALC60_13754</name>
</gene>
<evidence type="ECO:0000313" key="3">
    <source>
        <dbReference type="Proteomes" id="UP000075809"/>
    </source>
</evidence>
<dbReference type="EMBL" id="KQ983123">
    <property type="protein sequence ID" value="KYQ47232.1"/>
    <property type="molecule type" value="Genomic_DNA"/>
</dbReference>
<organism evidence="2 3">
    <name type="scientific">Mycetomoellerius zeteki</name>
    <dbReference type="NCBI Taxonomy" id="64791"/>
    <lineage>
        <taxon>Eukaryota</taxon>
        <taxon>Metazoa</taxon>
        <taxon>Ecdysozoa</taxon>
        <taxon>Arthropoda</taxon>
        <taxon>Hexapoda</taxon>
        <taxon>Insecta</taxon>
        <taxon>Pterygota</taxon>
        <taxon>Neoptera</taxon>
        <taxon>Endopterygota</taxon>
        <taxon>Hymenoptera</taxon>
        <taxon>Apocrita</taxon>
        <taxon>Aculeata</taxon>
        <taxon>Formicoidea</taxon>
        <taxon>Formicidae</taxon>
        <taxon>Myrmicinae</taxon>
        <taxon>Mycetomoellerius</taxon>
    </lineage>
</organism>
<evidence type="ECO:0000313" key="2">
    <source>
        <dbReference type="EMBL" id="KYQ47232.1"/>
    </source>
</evidence>
<feature type="region of interest" description="Disordered" evidence="1">
    <location>
        <begin position="1"/>
        <end position="48"/>
    </location>
</feature>
<evidence type="ECO:0000256" key="1">
    <source>
        <dbReference type="SAM" id="MobiDB-lite"/>
    </source>
</evidence>
<feature type="compositionally biased region" description="Basic and acidic residues" evidence="1">
    <location>
        <begin position="27"/>
        <end position="48"/>
    </location>
</feature>
<dbReference type="AlphaFoldDB" id="A0A151WHC6"/>
<accession>A0A151WHC6</accession>
<sequence>MFNNADIENYLTEQDTHNRRSAKKTKFKDLNGETPDKEQSDKEQSDKHQIARHPIVRILERRYPLTVTGYKYLNIGINVKFPSYVNIILGDCHSKEVPLSFHFPDIWKELFKQKRVILSLLQYDENKGIRAPSPMYIGNLTLRYGRINNLPILRLETSTARLSMSKSTVLNMFNLEHCVNSLISSLTAIVDQKFSRFLDIASTVTESANMLKTIYDDKSFDRNDIIECELIALVFGEK</sequence>
<dbReference type="STRING" id="64791.A0A151WHC6"/>
<dbReference type="Proteomes" id="UP000075809">
    <property type="component" value="Unassembled WGS sequence"/>
</dbReference>
<keyword evidence="3" id="KW-1185">Reference proteome</keyword>
<proteinExistence type="predicted"/>
<name>A0A151WHC6_9HYME</name>
<reference evidence="2 3" key="1">
    <citation type="submission" date="2015-09" db="EMBL/GenBank/DDBJ databases">
        <title>Trachymyrmex zeteki WGS genome.</title>
        <authorList>
            <person name="Nygaard S."/>
            <person name="Hu H."/>
            <person name="Boomsma J."/>
            <person name="Zhang G."/>
        </authorList>
    </citation>
    <scope>NUCLEOTIDE SEQUENCE [LARGE SCALE GENOMIC DNA]</scope>
    <source>
        <strain evidence="2">Tzet28-1</strain>
        <tissue evidence="2">Whole body</tissue>
    </source>
</reference>
<protein>
    <submittedName>
        <fullName evidence="2">Uncharacterized protein</fullName>
    </submittedName>
</protein>